<dbReference type="EMBL" id="GDID01002041">
    <property type="protein sequence ID" value="JAP94565.1"/>
    <property type="molecule type" value="Transcribed_RNA"/>
</dbReference>
<protein>
    <submittedName>
        <fullName evidence="2">Acetyl-transferase</fullName>
    </submittedName>
</protein>
<name>A0A146KG00_9EUKA</name>
<dbReference type="InterPro" id="IPR000182">
    <property type="entry name" value="GNAT_dom"/>
</dbReference>
<feature type="non-terminal residue" evidence="2">
    <location>
        <position position="160"/>
    </location>
</feature>
<accession>A0A146KG00</accession>
<evidence type="ECO:0000259" key="1">
    <source>
        <dbReference type="PROSITE" id="PS51186"/>
    </source>
</evidence>
<dbReference type="Pfam" id="PF00583">
    <property type="entry name" value="Acetyltransf_1"/>
    <property type="match status" value="1"/>
</dbReference>
<sequence length="160" mass="19035">MSKQVNLVEEPLLFLKQYHQVPITFKVESILEINDNKAMIMNEHQIQPYYKDYDDGGDWEELSKQFDTSNWAIFAAYIDSKRVGGCILAFNSPNVNMLEGKDDIVVIWDLRVEPQYRRQRIGEQLIQQAQKWALQRKCKQLKVENMYRKDWYFGIGHRTD</sequence>
<dbReference type="PROSITE" id="PS51186">
    <property type="entry name" value="GNAT"/>
    <property type="match status" value="1"/>
</dbReference>
<dbReference type="AlphaFoldDB" id="A0A146KG00"/>
<proteinExistence type="predicted"/>
<evidence type="ECO:0000313" key="2">
    <source>
        <dbReference type="EMBL" id="JAP94565.1"/>
    </source>
</evidence>
<gene>
    <name evidence="2" type="ORF">TPC1_12740</name>
</gene>
<organism evidence="2">
    <name type="scientific">Trepomonas sp. PC1</name>
    <dbReference type="NCBI Taxonomy" id="1076344"/>
    <lineage>
        <taxon>Eukaryota</taxon>
        <taxon>Metamonada</taxon>
        <taxon>Diplomonadida</taxon>
        <taxon>Hexamitidae</taxon>
        <taxon>Hexamitinae</taxon>
        <taxon>Trepomonas</taxon>
    </lineage>
</organism>
<dbReference type="Gene3D" id="3.40.630.30">
    <property type="match status" value="1"/>
</dbReference>
<feature type="domain" description="N-acetyltransferase" evidence="1">
    <location>
        <begin position="31"/>
        <end position="160"/>
    </location>
</feature>
<dbReference type="SUPFAM" id="SSF55729">
    <property type="entry name" value="Acyl-CoA N-acyltransferases (Nat)"/>
    <property type="match status" value="1"/>
</dbReference>
<dbReference type="GO" id="GO:0016747">
    <property type="term" value="F:acyltransferase activity, transferring groups other than amino-acyl groups"/>
    <property type="evidence" value="ECO:0007669"/>
    <property type="project" value="InterPro"/>
</dbReference>
<reference evidence="2" key="1">
    <citation type="submission" date="2015-07" db="EMBL/GenBank/DDBJ databases">
        <title>Adaptation to a free-living lifestyle via gene acquisitions in the diplomonad Trepomonas sp. PC1.</title>
        <authorList>
            <person name="Xu F."/>
            <person name="Jerlstrom-Hultqvist J."/>
            <person name="Kolisko M."/>
            <person name="Simpson A.G.B."/>
            <person name="Roger A.J."/>
            <person name="Svard S.G."/>
            <person name="Andersson J.O."/>
        </authorList>
    </citation>
    <scope>NUCLEOTIDE SEQUENCE</scope>
    <source>
        <strain evidence="2">PC1</strain>
    </source>
</reference>
<keyword evidence="2" id="KW-0808">Transferase</keyword>
<dbReference type="CDD" id="cd04301">
    <property type="entry name" value="NAT_SF"/>
    <property type="match status" value="1"/>
</dbReference>
<dbReference type="InterPro" id="IPR016181">
    <property type="entry name" value="Acyl_CoA_acyltransferase"/>
</dbReference>